<dbReference type="GO" id="GO:0016851">
    <property type="term" value="F:magnesium chelatase activity"/>
    <property type="evidence" value="ECO:0007669"/>
    <property type="project" value="UniProtKB-EC"/>
</dbReference>
<proteinExistence type="predicted"/>
<dbReference type="PANTHER" id="PTHR32039:SF9">
    <property type="entry name" value="MAGNESIUM-CHELATASE SUBUNIT CHLI-2, CHLOROPLASTIC"/>
    <property type="match status" value="1"/>
</dbReference>
<feature type="domain" description="ChlI/MoxR AAA lid" evidence="3">
    <location>
        <begin position="73"/>
        <end position="131"/>
    </location>
</feature>
<dbReference type="InterPro" id="IPR045006">
    <property type="entry name" value="CHLI-like"/>
</dbReference>
<evidence type="ECO:0000256" key="2">
    <source>
        <dbReference type="ARBA" id="ARBA00023444"/>
    </source>
</evidence>
<organism evidence="4">
    <name type="scientific">Spumella elongata</name>
    <dbReference type="NCBI Taxonomy" id="89044"/>
    <lineage>
        <taxon>Eukaryota</taxon>
        <taxon>Sar</taxon>
        <taxon>Stramenopiles</taxon>
        <taxon>Ochrophyta</taxon>
        <taxon>Chrysophyceae</taxon>
        <taxon>Chromulinales</taxon>
        <taxon>Chromulinaceae</taxon>
        <taxon>Spumella</taxon>
    </lineage>
</organism>
<evidence type="ECO:0000259" key="3">
    <source>
        <dbReference type="Pfam" id="PF17863"/>
    </source>
</evidence>
<evidence type="ECO:0000256" key="1">
    <source>
        <dbReference type="ARBA" id="ARBA00012825"/>
    </source>
</evidence>
<dbReference type="Gene3D" id="1.10.8.80">
    <property type="entry name" value="Magnesium chelatase subunit I, C-Terminal domain"/>
    <property type="match status" value="1"/>
</dbReference>
<sequence>MLDRFGMHAMIRTERDPDLRVQIVDSCQKFADDPKGFRKEFLEDNQEFANQIIVARANLSKVKIPEGLTRKISIICSTLNVDGLRGDIVTNRAARAFCAFDGRTEVTDDDVKKVVSLCLRHRLRKDILDTMDNGDKVMATYETVFE</sequence>
<dbReference type="InterPro" id="IPR027417">
    <property type="entry name" value="P-loop_NTPase"/>
</dbReference>
<evidence type="ECO:0000313" key="4">
    <source>
        <dbReference type="EMBL" id="CAE0278467.1"/>
    </source>
</evidence>
<dbReference type="Pfam" id="PF17863">
    <property type="entry name" value="AAA_lid_2"/>
    <property type="match status" value="1"/>
</dbReference>
<accession>A0A7S3GWG6</accession>
<dbReference type="PANTHER" id="PTHR32039">
    <property type="entry name" value="MAGNESIUM-CHELATASE SUBUNIT CHLI"/>
    <property type="match status" value="1"/>
</dbReference>
<protein>
    <recommendedName>
        <fullName evidence="1">magnesium chelatase</fullName>
        <ecNumber evidence="1">6.6.1.1</ecNumber>
    </recommendedName>
</protein>
<dbReference type="EC" id="6.6.1.1" evidence="1"/>
<gene>
    <name evidence="4" type="ORF">SELO1098_LOCUS7299</name>
</gene>
<dbReference type="InterPro" id="IPR041628">
    <property type="entry name" value="ChlI/MoxR_AAA_lid"/>
</dbReference>
<name>A0A7S3GWG6_9STRA</name>
<dbReference type="AlphaFoldDB" id="A0A7S3GWG6"/>
<dbReference type="SUPFAM" id="SSF52540">
    <property type="entry name" value="P-loop containing nucleoside triphosphate hydrolases"/>
    <property type="match status" value="1"/>
</dbReference>
<dbReference type="EMBL" id="HBIC01014495">
    <property type="protein sequence ID" value="CAE0278467.1"/>
    <property type="molecule type" value="Transcribed_RNA"/>
</dbReference>
<reference evidence="4" key="1">
    <citation type="submission" date="2021-01" db="EMBL/GenBank/DDBJ databases">
        <authorList>
            <person name="Corre E."/>
            <person name="Pelletier E."/>
            <person name="Niang G."/>
            <person name="Scheremetjew M."/>
            <person name="Finn R."/>
            <person name="Kale V."/>
            <person name="Holt S."/>
            <person name="Cochrane G."/>
            <person name="Meng A."/>
            <person name="Brown T."/>
            <person name="Cohen L."/>
        </authorList>
    </citation>
    <scope>NUCLEOTIDE SEQUENCE</scope>
    <source>
        <strain evidence="4">CCAP 955/1</strain>
    </source>
</reference>
<comment type="pathway">
    <text evidence="2">Porphyrin-containing compound metabolism.</text>
</comment>